<proteinExistence type="predicted"/>
<dbReference type="Proteomes" id="UP000541610">
    <property type="component" value="Unassembled WGS sequence"/>
</dbReference>
<comment type="caution">
    <text evidence="2">The sequence shown here is derived from an EMBL/GenBank/DDBJ whole genome shotgun (WGS) entry which is preliminary data.</text>
</comment>
<sequence>MSTKRVIIIAAAAAALVSRALEEDEFPPLASMGLGRKGNTAVCSLRWTGYEFEDADDCASILFSVGSADNLKIENIYCPAYDRYKAFRTYFSFDPNAVQRYHRNLRHPDWEGRNAFRFGKPPPYGAGADPLRVIDKSPYAEELVKLDEVARQIDFTALKGDEDFIGQGQLKDLGEAGKKTVKEVENVCNVFKRTLQKKYKNNFVRLCMEARDSSERAIDAATQAGNQFRKYVETSFGSVSPKDWK</sequence>
<protein>
    <submittedName>
        <fullName evidence="2">Uncharacterized protein</fullName>
    </submittedName>
</protein>
<reference evidence="2 3" key="1">
    <citation type="submission" date="2020-04" db="EMBL/GenBank/DDBJ databases">
        <title>Perkinsus olseni comparative genomics.</title>
        <authorList>
            <person name="Bogema D.R."/>
        </authorList>
    </citation>
    <scope>NUCLEOTIDE SEQUENCE [LARGE SCALE GENOMIC DNA]</scope>
    <source>
        <strain evidence="2">00978-12</strain>
    </source>
</reference>
<dbReference type="EMBL" id="JABANP010000145">
    <property type="protein sequence ID" value="KAF4688659.1"/>
    <property type="molecule type" value="Genomic_DNA"/>
</dbReference>
<dbReference type="AlphaFoldDB" id="A0A7J6NXQ1"/>
<name>A0A7J6NXQ1_PEROL</name>
<evidence type="ECO:0000313" key="3">
    <source>
        <dbReference type="Proteomes" id="UP000541610"/>
    </source>
</evidence>
<evidence type="ECO:0000256" key="1">
    <source>
        <dbReference type="SAM" id="SignalP"/>
    </source>
</evidence>
<feature type="chain" id="PRO_5029691914" evidence="1">
    <location>
        <begin position="23"/>
        <end position="245"/>
    </location>
</feature>
<keyword evidence="1" id="KW-0732">Signal</keyword>
<organism evidence="2 3">
    <name type="scientific">Perkinsus olseni</name>
    <name type="common">Perkinsus atlanticus</name>
    <dbReference type="NCBI Taxonomy" id="32597"/>
    <lineage>
        <taxon>Eukaryota</taxon>
        <taxon>Sar</taxon>
        <taxon>Alveolata</taxon>
        <taxon>Perkinsozoa</taxon>
        <taxon>Perkinsea</taxon>
        <taxon>Perkinsida</taxon>
        <taxon>Perkinsidae</taxon>
        <taxon>Perkinsus</taxon>
    </lineage>
</organism>
<feature type="signal peptide" evidence="1">
    <location>
        <begin position="1"/>
        <end position="22"/>
    </location>
</feature>
<evidence type="ECO:0000313" key="2">
    <source>
        <dbReference type="EMBL" id="KAF4688659.1"/>
    </source>
</evidence>
<gene>
    <name evidence="2" type="ORF">FOZ60_002524</name>
</gene>
<dbReference type="OrthoDB" id="471782at2759"/>
<accession>A0A7J6NXQ1</accession>